<keyword evidence="5" id="KW-1185">Reference proteome</keyword>
<name>A0AAD9GER3_9STRA</name>
<dbReference type="EMBL" id="JASMQC010000020">
    <property type="protein sequence ID" value="KAK1937007.1"/>
    <property type="molecule type" value="Genomic_DNA"/>
</dbReference>
<evidence type="ECO:0000313" key="5">
    <source>
        <dbReference type="Proteomes" id="UP001259832"/>
    </source>
</evidence>
<gene>
    <name evidence="4" type="ORF">P3T76_009785</name>
</gene>
<dbReference type="SUPFAM" id="SSF51445">
    <property type="entry name" value="(Trans)glycosidases"/>
    <property type="match status" value="2"/>
</dbReference>
<evidence type="ECO:0000256" key="1">
    <source>
        <dbReference type="SAM" id="SignalP"/>
    </source>
</evidence>
<feature type="domain" description="Putative collagen-binding" evidence="2">
    <location>
        <begin position="971"/>
        <end position="1056"/>
    </location>
</feature>
<accession>A0AAD9GER3</accession>
<dbReference type="PANTHER" id="PTHR37836:SF2">
    <property type="entry name" value="DUF4038 DOMAIN-CONTAINING PROTEIN"/>
    <property type="match status" value="1"/>
</dbReference>
<evidence type="ECO:0000259" key="2">
    <source>
        <dbReference type="Pfam" id="PF12904"/>
    </source>
</evidence>
<sequence>MKLQAALAGFLSFAGLLSPVTAEDSSWHNLAISAPHYGRYLYRTASEEPFFWQADTAWELMHRLNKTSIDFYLKTRAEQGYNVVQTVVISELNGTTRSNFYGHLPFNNSDPSKPNEEYFELVDWTVDLAASYGILIALVPTWGMYVNGGWHSTERIFNESSAYEWGQYIGNRYPGLPKILGGDSNALWSWNVSEVQAAYAEDPDQDLPSLLAPIEDTSSVWASMLHGLKDSEIQHGYDSLVLYHPTNSWIVKPEVTPDPYGHVMLPNEEDRVSINAVQSGHATPDPTSKFTPIAGWDSTKNYECIHEMRDKFTGPVLDLENHYEGAHDSFVLSRPIWNASYIRTGLYHGVYSGASGFTYGANSVWQMYEPRSDLLRDSDWYPAQINQNASGSWREDIYFEGATQIQYVTKPLQNLTTAVLETLESAREILRSPTGHTGKSVNTYEGTRYISILASKNCDRYYAYTGHGDSFALDLDNGLGARTGNARWFSPRDGQYTAASTVRVPESGDATRIDFTPPSTGGVDNDWLLIQAAVTGLLSLAGLTTAADPSWKDLAISAPRYGRYLTRTASNDPFFWQADTAWELTHKLNKTSIDLYLKTRAEQGFNVIQTVVIAELNGTTRANFYGDLPYNNSDTTQPNDAYFQLIDWTVDLAASYGLLVALVPAWGRWINGGWHGDETSIFNESTAYEWGKYLGDRYPGLPKILGGDSDCLWPRNTSAAMGSYATDPDVDPATLLGPIENTTDIWTSMYSGVQDAETAQGYDPVILFHPTAGWISRPENTPEAYAHWMLPTEEYRVSINGAQSGHAVPAALGGFTPYTTWDSTKNYNLIATMRDGFTGPVLDLENHYEGAHYNFKTTFPVWNSSEVRTGLYAGVYGGAAGFTYGANSVWQMYEPAADLLRESDYYSPAASQNASGSWRKDILFEGATQIQFVTKPLQGFSTEALEQLEPARQVLGSPSGYLDTAVNAFEGTRYISVLASETRDHYFVYTGHGDSFSLKLGNGVERSGEARWFSPRDGLYYANSTITVPATGNGTRVDFTPPSRGGVDNDWLLVLEF</sequence>
<evidence type="ECO:0000313" key="4">
    <source>
        <dbReference type="EMBL" id="KAK1937007.1"/>
    </source>
</evidence>
<dbReference type="PANTHER" id="PTHR37836">
    <property type="entry name" value="LMO1036 PROTEIN"/>
    <property type="match status" value="1"/>
</dbReference>
<feature type="domain" description="Putative collagen-binding" evidence="2">
    <location>
        <begin position="445"/>
        <end position="530"/>
    </location>
</feature>
<dbReference type="AlphaFoldDB" id="A0AAD9GER3"/>
<feature type="signal peptide" evidence="1">
    <location>
        <begin position="1"/>
        <end position="22"/>
    </location>
</feature>
<dbReference type="InterPro" id="IPR024749">
    <property type="entry name" value="Collagen-bd_put"/>
</dbReference>
<dbReference type="InterPro" id="IPR017853">
    <property type="entry name" value="GH"/>
</dbReference>
<feature type="domain" description="Apiosidase-like catalytic" evidence="3">
    <location>
        <begin position="562"/>
        <end position="940"/>
    </location>
</feature>
<dbReference type="Pfam" id="PF13204">
    <property type="entry name" value="Apiosidase"/>
    <property type="match status" value="2"/>
</dbReference>
<proteinExistence type="predicted"/>
<dbReference type="InterPro" id="IPR025277">
    <property type="entry name" value="Apiosidase-like_cat_dom"/>
</dbReference>
<reference evidence="4" key="1">
    <citation type="submission" date="2023-08" db="EMBL/GenBank/DDBJ databases">
        <title>Reference Genome Resource for the Citrus Pathogen Phytophthora citrophthora.</title>
        <authorList>
            <person name="Moller H."/>
            <person name="Coetzee B."/>
            <person name="Rose L.J."/>
            <person name="Van Niekerk J.M."/>
        </authorList>
    </citation>
    <scope>NUCLEOTIDE SEQUENCE</scope>
    <source>
        <strain evidence="4">STE-U-9442</strain>
    </source>
</reference>
<feature type="domain" description="Apiosidase-like catalytic" evidence="3">
    <location>
        <begin position="38"/>
        <end position="416"/>
    </location>
</feature>
<dbReference type="Proteomes" id="UP001259832">
    <property type="component" value="Unassembled WGS sequence"/>
</dbReference>
<organism evidence="4 5">
    <name type="scientific">Phytophthora citrophthora</name>
    <dbReference type="NCBI Taxonomy" id="4793"/>
    <lineage>
        <taxon>Eukaryota</taxon>
        <taxon>Sar</taxon>
        <taxon>Stramenopiles</taxon>
        <taxon>Oomycota</taxon>
        <taxon>Peronosporomycetes</taxon>
        <taxon>Peronosporales</taxon>
        <taxon>Peronosporaceae</taxon>
        <taxon>Phytophthora</taxon>
    </lineage>
</organism>
<evidence type="ECO:0008006" key="6">
    <source>
        <dbReference type="Google" id="ProtNLM"/>
    </source>
</evidence>
<dbReference type="Gene3D" id="3.20.20.80">
    <property type="entry name" value="Glycosidases"/>
    <property type="match status" value="2"/>
</dbReference>
<dbReference type="Pfam" id="PF12904">
    <property type="entry name" value="Collagen_bind_2"/>
    <property type="match status" value="2"/>
</dbReference>
<evidence type="ECO:0000259" key="3">
    <source>
        <dbReference type="Pfam" id="PF13204"/>
    </source>
</evidence>
<feature type="chain" id="PRO_5042092094" description="DUF4038 domain-containing protein" evidence="1">
    <location>
        <begin position="23"/>
        <end position="1057"/>
    </location>
</feature>
<comment type="caution">
    <text evidence="4">The sequence shown here is derived from an EMBL/GenBank/DDBJ whole genome shotgun (WGS) entry which is preliminary data.</text>
</comment>
<protein>
    <recommendedName>
        <fullName evidence="6">DUF4038 domain-containing protein</fullName>
    </recommendedName>
</protein>
<keyword evidence="1" id="KW-0732">Signal</keyword>